<evidence type="ECO:0000313" key="1">
    <source>
        <dbReference type="Proteomes" id="UP000818029"/>
    </source>
</evidence>
<reference evidence="1" key="1">
    <citation type="journal article" date="2020" name="Nat. Genet.">
        <title>Genomic diversifications of five Gossypium allopolyploid species and their impact on cotton improvement.</title>
        <authorList>
            <person name="Chen Z.J."/>
            <person name="Sreedasyam A."/>
            <person name="Ando A."/>
            <person name="Song Q."/>
            <person name="De Santiago L.M."/>
            <person name="Hulse-Kemp A.M."/>
            <person name="Ding M."/>
            <person name="Ye W."/>
            <person name="Kirkbride R.C."/>
            <person name="Jenkins J."/>
            <person name="Plott C."/>
            <person name="Lovell J."/>
            <person name="Lin Y.M."/>
            <person name="Vaughn R."/>
            <person name="Liu B."/>
            <person name="Simpson S."/>
            <person name="Scheffler B.E."/>
            <person name="Wen L."/>
            <person name="Saski C.A."/>
            <person name="Grover C.E."/>
            <person name="Hu G."/>
            <person name="Conover J.L."/>
            <person name="Carlson J.W."/>
            <person name="Shu S."/>
            <person name="Boston L.B."/>
            <person name="Williams M."/>
            <person name="Peterson D.G."/>
            <person name="McGee K."/>
            <person name="Jones D.C."/>
            <person name="Wendel J.F."/>
            <person name="Stelly D.M."/>
            <person name="Grimwood J."/>
            <person name="Schmutz J."/>
        </authorList>
    </citation>
    <scope>NUCLEOTIDE SEQUENCE [LARGE SCALE GENOMIC DNA]</scope>
    <source>
        <strain evidence="1">cv. TM-1</strain>
    </source>
</reference>
<keyword evidence="1" id="KW-1185">Reference proteome</keyword>
<protein>
    <recommendedName>
        <fullName evidence="3">Receptor-like protein kinase</fullName>
    </recommendedName>
</protein>
<sequence length="117" mass="13862">MALFEALYGRKRRAPLFWFDMKEKRNLGSDLVCEIEDTVKLICDRLKALSDRSDPSHVLPVEEIKVRSNLSYEEEPVVILEREVKVLHSKTVPLVKVLWRNHETKEATWELEDIMRR</sequence>
<organism evidence="1 2">
    <name type="scientific">Gossypium hirsutum</name>
    <name type="common">Upland cotton</name>
    <name type="synonym">Gossypium mexicanum</name>
    <dbReference type="NCBI Taxonomy" id="3635"/>
    <lineage>
        <taxon>Eukaryota</taxon>
        <taxon>Viridiplantae</taxon>
        <taxon>Streptophyta</taxon>
        <taxon>Embryophyta</taxon>
        <taxon>Tracheophyta</taxon>
        <taxon>Spermatophyta</taxon>
        <taxon>Magnoliopsida</taxon>
        <taxon>eudicotyledons</taxon>
        <taxon>Gunneridae</taxon>
        <taxon>Pentapetalae</taxon>
        <taxon>rosids</taxon>
        <taxon>malvids</taxon>
        <taxon>Malvales</taxon>
        <taxon>Malvaceae</taxon>
        <taxon>Malvoideae</taxon>
        <taxon>Gossypium</taxon>
    </lineage>
</organism>
<dbReference type="PANTHER" id="PTHR46148">
    <property type="entry name" value="CHROMO DOMAIN-CONTAINING PROTEIN"/>
    <property type="match status" value="1"/>
</dbReference>
<gene>
    <name evidence="2" type="primary">LOC107942570</name>
</gene>
<dbReference type="PaxDb" id="3635-A0A1U8MY41"/>
<dbReference type="RefSeq" id="XP_016731757.1">
    <property type="nucleotide sequence ID" value="XM_016876268.1"/>
</dbReference>
<dbReference type="KEGG" id="ghi:107942570"/>
<dbReference type="GeneID" id="107942570"/>
<dbReference type="OrthoDB" id="991861at2759"/>
<reference evidence="2" key="2">
    <citation type="submission" date="2025-08" db="UniProtKB">
        <authorList>
            <consortium name="RefSeq"/>
        </authorList>
    </citation>
    <scope>IDENTIFICATION</scope>
</reference>
<name>A0A1U8MY41_GOSHI</name>
<dbReference type="PANTHER" id="PTHR46148:SF44">
    <property type="entry name" value="GAG-POL POLYPROTEIN"/>
    <property type="match status" value="1"/>
</dbReference>
<proteinExistence type="predicted"/>
<evidence type="ECO:0000313" key="2">
    <source>
        <dbReference type="RefSeq" id="XP_016731757.1"/>
    </source>
</evidence>
<evidence type="ECO:0008006" key="3">
    <source>
        <dbReference type="Google" id="ProtNLM"/>
    </source>
</evidence>
<accession>A0A1U8MY41</accession>
<dbReference type="Proteomes" id="UP000818029">
    <property type="component" value="Chromosome D10"/>
</dbReference>
<dbReference type="AlphaFoldDB" id="A0A1U8MY41"/>